<comment type="similarity">
    <text evidence="1">Belongs to the disease resistance NB-LRR family.</text>
</comment>
<keyword evidence="2" id="KW-0433">Leucine-rich repeat</keyword>
<protein>
    <submittedName>
        <fullName evidence="10">Disease resistance protein</fullName>
    </submittedName>
</protein>
<evidence type="ECO:0000256" key="2">
    <source>
        <dbReference type="ARBA" id="ARBA00022614"/>
    </source>
</evidence>
<dbReference type="PRINTS" id="PR00364">
    <property type="entry name" value="DISEASERSIST"/>
</dbReference>
<proteinExistence type="inferred from homology"/>
<evidence type="ECO:0000256" key="5">
    <source>
        <dbReference type="ARBA" id="ARBA00022821"/>
    </source>
</evidence>
<dbReference type="InterPro" id="IPR057135">
    <property type="entry name" value="At4g27190-like_LRR"/>
</dbReference>
<feature type="domain" description="Disease resistance protein At4g27190-like leucine-rich repeats" evidence="8">
    <location>
        <begin position="708"/>
        <end position="814"/>
    </location>
</feature>
<dbReference type="Gene3D" id="3.80.10.10">
    <property type="entry name" value="Ribonuclease Inhibitor"/>
    <property type="match status" value="2"/>
</dbReference>
<evidence type="ECO:0000259" key="8">
    <source>
        <dbReference type="Pfam" id="PF23247"/>
    </source>
</evidence>
<dbReference type="Pfam" id="PF23559">
    <property type="entry name" value="WHD_DRP"/>
    <property type="match status" value="1"/>
</dbReference>
<dbReference type="InterPro" id="IPR050905">
    <property type="entry name" value="Plant_NBS-LRR"/>
</dbReference>
<dbReference type="FunFam" id="1.10.8.430:FF:000003">
    <property type="entry name" value="Probable disease resistance protein At5g66910"/>
    <property type="match status" value="1"/>
</dbReference>
<sequence>MEVLSSVLGVLLAEPCRALFTFLRAKIKNPFYFNANLRALHKDIEDLMERRDEVNEHLEPAAKVGQTALPQVRQWLRRVERFESEPQVRCFRGELDLSARNRASSCCLHFSRLSNQVAYWLNEARRLRGDAKFLEGVAGPDPFPVRSEYIPAPTIDDQATASRNMAKVMNMLSREDMKRIGIWGMGGVGKTTLVKNINNKLTSPSHDSFSIIIWITVSNKTQETESELKKVQKLIADRLKLTLTEEAWRQGLMTEVTLKVEVLNEEEAWRLFYKSAGEVAILGDVEPLAKAITKECAGLPLAIVVVGASLKGKRMVELWKDALNALCRSEPLIRGRIEDKVYNPIKWSYDVLPNQCIKSCFLFCCLFPEDFKIDVDKLVMYWLAEGLLEGHQDIEEVMHRGMTIIEILQDCSLLEQDNRSAVKIHDVIRDVSVWISSSLEKECKSLVRSGIGLSQIREGELSAESYKRVSFMDNQIRELPNVVAECPTVSTLLLKLNKEMVEIPDQFLAAFTSLKILDLNDCYLIKSLPPCFDQLVELRALVLHYCKHLETLPPLGALAKLQVFACSESNIVTLPQGSSACTVETSNTLVHRMKEFKKFKLSIGFPSSNHFFLARESKKNEILWGIRVWGERMEWLFVNTTSINFHICEGLDIMFDKLVANSDEVGCFDTVQIIYIYSCTDWVGIRNNAKFDMLPNLEDISLFNLTRLSCISDLALPLGLKFSRLRCIYVESCDELKYLISLGTTILSLVKLETIQVYYCTQVEELLKFDQSSYPDSVFPNLKKIKLSNCPMLRLLSEENVACPCLENVYVQNCPF</sequence>
<evidence type="ECO:0000259" key="7">
    <source>
        <dbReference type="Pfam" id="PF00931"/>
    </source>
</evidence>
<comment type="caution">
    <text evidence="10">The sequence shown here is derived from an EMBL/GenBank/DDBJ whole genome shotgun (WGS) entry which is preliminary data.</text>
</comment>
<gene>
    <name evidence="10" type="ORF">Sangu_0043800</name>
</gene>
<dbReference type="SUPFAM" id="SSF52058">
    <property type="entry name" value="L domain-like"/>
    <property type="match status" value="1"/>
</dbReference>
<evidence type="ECO:0000256" key="6">
    <source>
        <dbReference type="ARBA" id="ARBA00022840"/>
    </source>
</evidence>
<feature type="domain" description="Disease resistance protein winged helix" evidence="9">
    <location>
        <begin position="366"/>
        <end position="431"/>
    </location>
</feature>
<dbReference type="EMBL" id="JACGWK010000001">
    <property type="protein sequence ID" value="KAL0379795.1"/>
    <property type="molecule type" value="Genomic_DNA"/>
</dbReference>
<evidence type="ECO:0000259" key="9">
    <source>
        <dbReference type="Pfam" id="PF23559"/>
    </source>
</evidence>
<dbReference type="InterPro" id="IPR036388">
    <property type="entry name" value="WH-like_DNA-bd_sf"/>
</dbReference>
<dbReference type="InterPro" id="IPR058922">
    <property type="entry name" value="WHD_DRP"/>
</dbReference>
<dbReference type="GO" id="GO:0043531">
    <property type="term" value="F:ADP binding"/>
    <property type="evidence" value="ECO:0007669"/>
    <property type="project" value="InterPro"/>
</dbReference>
<dbReference type="SUPFAM" id="SSF52540">
    <property type="entry name" value="P-loop containing nucleoside triphosphate hydrolases"/>
    <property type="match status" value="1"/>
</dbReference>
<dbReference type="Gene3D" id="1.10.8.430">
    <property type="entry name" value="Helical domain of apoptotic protease-activating factors"/>
    <property type="match status" value="1"/>
</dbReference>
<dbReference type="Pfam" id="PF00931">
    <property type="entry name" value="NB-ARC"/>
    <property type="match status" value="1"/>
</dbReference>
<accession>A0AAW2RIE8</accession>
<dbReference type="Gene3D" id="3.40.50.300">
    <property type="entry name" value="P-loop containing nucleotide triphosphate hydrolases"/>
    <property type="match status" value="1"/>
</dbReference>
<evidence type="ECO:0000313" key="10">
    <source>
        <dbReference type="EMBL" id="KAL0379795.1"/>
    </source>
</evidence>
<keyword evidence="6" id="KW-0067">ATP-binding</keyword>
<dbReference type="Pfam" id="PF23247">
    <property type="entry name" value="LRR_RPS2"/>
    <property type="match status" value="1"/>
</dbReference>
<dbReference type="PANTHER" id="PTHR33463">
    <property type="entry name" value="NB-ARC DOMAIN-CONTAINING PROTEIN-RELATED"/>
    <property type="match status" value="1"/>
</dbReference>
<keyword evidence="3" id="KW-0677">Repeat</keyword>
<dbReference type="Gene3D" id="1.10.10.10">
    <property type="entry name" value="Winged helix-like DNA-binding domain superfamily/Winged helix DNA-binding domain"/>
    <property type="match status" value="1"/>
</dbReference>
<feature type="domain" description="NB-ARC" evidence="7">
    <location>
        <begin position="164"/>
        <end position="242"/>
    </location>
</feature>
<dbReference type="InterPro" id="IPR027417">
    <property type="entry name" value="P-loop_NTPase"/>
</dbReference>
<dbReference type="FunFam" id="1.10.10.10:FF:000322">
    <property type="entry name" value="Probable disease resistance protein At1g63360"/>
    <property type="match status" value="1"/>
</dbReference>
<reference evidence="10" key="1">
    <citation type="submission" date="2020-06" db="EMBL/GenBank/DDBJ databases">
        <authorList>
            <person name="Li T."/>
            <person name="Hu X."/>
            <person name="Zhang T."/>
            <person name="Song X."/>
            <person name="Zhang H."/>
            <person name="Dai N."/>
            <person name="Sheng W."/>
            <person name="Hou X."/>
            <person name="Wei L."/>
        </authorList>
    </citation>
    <scope>NUCLEOTIDE SEQUENCE</scope>
    <source>
        <strain evidence="10">G01</strain>
        <tissue evidence="10">Leaf</tissue>
    </source>
</reference>
<dbReference type="InterPro" id="IPR042197">
    <property type="entry name" value="Apaf_helical"/>
</dbReference>
<dbReference type="InterPro" id="IPR002182">
    <property type="entry name" value="NB-ARC"/>
</dbReference>
<dbReference type="InterPro" id="IPR032675">
    <property type="entry name" value="LRR_dom_sf"/>
</dbReference>
<name>A0AAW2RIE8_9LAMI</name>
<evidence type="ECO:0000256" key="1">
    <source>
        <dbReference type="ARBA" id="ARBA00008894"/>
    </source>
</evidence>
<organism evidence="10">
    <name type="scientific">Sesamum angustifolium</name>
    <dbReference type="NCBI Taxonomy" id="2727405"/>
    <lineage>
        <taxon>Eukaryota</taxon>
        <taxon>Viridiplantae</taxon>
        <taxon>Streptophyta</taxon>
        <taxon>Embryophyta</taxon>
        <taxon>Tracheophyta</taxon>
        <taxon>Spermatophyta</taxon>
        <taxon>Magnoliopsida</taxon>
        <taxon>eudicotyledons</taxon>
        <taxon>Gunneridae</taxon>
        <taxon>Pentapetalae</taxon>
        <taxon>asterids</taxon>
        <taxon>lamiids</taxon>
        <taxon>Lamiales</taxon>
        <taxon>Pedaliaceae</taxon>
        <taxon>Sesamum</taxon>
    </lineage>
</organism>
<dbReference type="GO" id="GO:0005524">
    <property type="term" value="F:ATP binding"/>
    <property type="evidence" value="ECO:0007669"/>
    <property type="project" value="UniProtKB-KW"/>
</dbReference>
<keyword evidence="4" id="KW-0547">Nucleotide-binding</keyword>
<dbReference type="GO" id="GO:0006952">
    <property type="term" value="P:defense response"/>
    <property type="evidence" value="ECO:0007669"/>
    <property type="project" value="UniProtKB-KW"/>
</dbReference>
<evidence type="ECO:0000256" key="4">
    <source>
        <dbReference type="ARBA" id="ARBA00022741"/>
    </source>
</evidence>
<dbReference type="PANTHER" id="PTHR33463:SF202">
    <property type="entry name" value="NB-ARC DOMAIN-CONTAINING PROTEIN"/>
    <property type="match status" value="1"/>
</dbReference>
<dbReference type="AlphaFoldDB" id="A0AAW2RIE8"/>
<evidence type="ECO:0000256" key="3">
    <source>
        <dbReference type="ARBA" id="ARBA00022737"/>
    </source>
</evidence>
<reference evidence="10" key="2">
    <citation type="journal article" date="2024" name="Plant">
        <title>Genomic evolution and insights into agronomic trait innovations of Sesamum species.</title>
        <authorList>
            <person name="Miao H."/>
            <person name="Wang L."/>
            <person name="Qu L."/>
            <person name="Liu H."/>
            <person name="Sun Y."/>
            <person name="Le M."/>
            <person name="Wang Q."/>
            <person name="Wei S."/>
            <person name="Zheng Y."/>
            <person name="Lin W."/>
            <person name="Duan Y."/>
            <person name="Cao H."/>
            <person name="Xiong S."/>
            <person name="Wang X."/>
            <person name="Wei L."/>
            <person name="Li C."/>
            <person name="Ma Q."/>
            <person name="Ju M."/>
            <person name="Zhao R."/>
            <person name="Li G."/>
            <person name="Mu C."/>
            <person name="Tian Q."/>
            <person name="Mei H."/>
            <person name="Zhang T."/>
            <person name="Gao T."/>
            <person name="Zhang H."/>
        </authorList>
    </citation>
    <scope>NUCLEOTIDE SEQUENCE</scope>
    <source>
        <strain evidence="10">G01</strain>
    </source>
</reference>
<keyword evidence="5" id="KW-0611">Plant defense</keyword>